<organism evidence="1 2">
    <name type="scientific">Gemmata massiliana</name>
    <dbReference type="NCBI Taxonomy" id="1210884"/>
    <lineage>
        <taxon>Bacteria</taxon>
        <taxon>Pseudomonadati</taxon>
        <taxon>Planctomycetota</taxon>
        <taxon>Planctomycetia</taxon>
        <taxon>Gemmatales</taxon>
        <taxon>Gemmataceae</taxon>
        <taxon>Gemmata</taxon>
    </lineage>
</organism>
<name>A0A6P2DI15_9BACT</name>
<gene>
    <name evidence="1" type="ORF">SOIL9_80110</name>
</gene>
<proteinExistence type="predicted"/>
<dbReference type="AlphaFoldDB" id="A0A6P2DI15"/>
<accession>A0A6P2DI15</accession>
<dbReference type="EMBL" id="LR593886">
    <property type="protein sequence ID" value="VTS00954.1"/>
    <property type="molecule type" value="Genomic_DNA"/>
</dbReference>
<evidence type="ECO:0000313" key="2">
    <source>
        <dbReference type="Proteomes" id="UP000464178"/>
    </source>
</evidence>
<dbReference type="Proteomes" id="UP000464178">
    <property type="component" value="Chromosome"/>
</dbReference>
<keyword evidence="2" id="KW-1185">Reference proteome</keyword>
<sequence length="87" mass="9551">MLAKVRHSPRLSRSRLLADLTSFASASFTVLFAALKNKNYPGQGSKFVAWATHFPRKIFEERCSGPVPIPVRYCVASRTGASIGDPL</sequence>
<evidence type="ECO:0000313" key="1">
    <source>
        <dbReference type="EMBL" id="VTS00954.1"/>
    </source>
</evidence>
<dbReference type="KEGG" id="gms:SOIL9_80110"/>
<reference evidence="1 2" key="1">
    <citation type="submission" date="2019-05" db="EMBL/GenBank/DDBJ databases">
        <authorList>
            <consortium name="Science for Life Laboratories"/>
        </authorList>
    </citation>
    <scope>NUCLEOTIDE SEQUENCE [LARGE SCALE GENOMIC DNA]</scope>
    <source>
        <strain evidence="1">Soil9</strain>
    </source>
</reference>
<protein>
    <submittedName>
        <fullName evidence="1">Uncharacterized protein</fullName>
    </submittedName>
</protein>